<keyword evidence="12" id="KW-1185">Reference proteome</keyword>
<evidence type="ECO:0000259" key="10">
    <source>
        <dbReference type="Pfam" id="PF07992"/>
    </source>
</evidence>
<feature type="region of interest" description="Disordered" evidence="8">
    <location>
        <begin position="455"/>
        <end position="495"/>
    </location>
</feature>
<feature type="transmembrane region" description="Helical" evidence="9">
    <location>
        <begin position="403"/>
        <end position="423"/>
    </location>
</feature>
<dbReference type="PRINTS" id="PR00411">
    <property type="entry name" value="PNDRDTASEI"/>
</dbReference>
<evidence type="ECO:0000313" key="11">
    <source>
        <dbReference type="EMBL" id="GAA4490832.1"/>
    </source>
</evidence>
<dbReference type="PRINTS" id="PR00368">
    <property type="entry name" value="FADPNR"/>
</dbReference>
<evidence type="ECO:0000256" key="8">
    <source>
        <dbReference type="SAM" id="MobiDB-lite"/>
    </source>
</evidence>
<evidence type="ECO:0000256" key="9">
    <source>
        <dbReference type="SAM" id="Phobius"/>
    </source>
</evidence>
<evidence type="ECO:0000256" key="3">
    <source>
        <dbReference type="ARBA" id="ARBA00022630"/>
    </source>
</evidence>
<comment type="similarity">
    <text evidence="1">Belongs to the NADH dehydrogenase family.</text>
</comment>
<dbReference type="PANTHER" id="PTHR43706:SF47">
    <property type="entry name" value="EXTERNAL NADH-UBIQUINONE OXIDOREDUCTASE 1, MITOCHONDRIAL-RELATED"/>
    <property type="match status" value="1"/>
</dbReference>
<keyword evidence="9" id="KW-1133">Transmembrane helix</keyword>
<feature type="domain" description="FAD/NAD(P)-binding" evidence="10">
    <location>
        <begin position="36"/>
        <end position="360"/>
    </location>
</feature>
<keyword evidence="3" id="KW-0285">Flavoprotein</keyword>
<keyword evidence="9" id="KW-0472">Membrane</keyword>
<dbReference type="EMBL" id="BAABHF010000016">
    <property type="protein sequence ID" value="GAA4490832.1"/>
    <property type="molecule type" value="Genomic_DNA"/>
</dbReference>
<keyword evidence="4" id="KW-0274">FAD</keyword>
<gene>
    <name evidence="11" type="ORF">GCM10023191_023630</name>
</gene>
<keyword evidence="5" id="KW-0560">Oxidoreductase</keyword>
<dbReference type="EC" id="1.6.5.9" evidence="2"/>
<evidence type="ECO:0000256" key="5">
    <source>
        <dbReference type="ARBA" id="ARBA00023002"/>
    </source>
</evidence>
<proteinExistence type="inferred from homology"/>
<dbReference type="Pfam" id="PF07992">
    <property type="entry name" value="Pyr_redox_2"/>
    <property type="match status" value="1"/>
</dbReference>
<dbReference type="SUPFAM" id="SSF51905">
    <property type="entry name" value="FAD/NAD(P)-binding domain"/>
    <property type="match status" value="1"/>
</dbReference>
<protein>
    <recommendedName>
        <fullName evidence="2">NADH:ubiquinone reductase (non-electrogenic)</fullName>
        <ecNumber evidence="2">1.6.5.9</ecNumber>
    </recommendedName>
</protein>
<evidence type="ECO:0000313" key="12">
    <source>
        <dbReference type="Proteomes" id="UP001500503"/>
    </source>
</evidence>
<accession>A0ABP8PQV3</accession>
<keyword evidence="9" id="KW-0812">Transmembrane</keyword>
<comment type="caution">
    <text evidence="11">The sequence shown here is derived from an EMBL/GenBank/DDBJ whole genome shotgun (WGS) entry which is preliminary data.</text>
</comment>
<keyword evidence="6" id="KW-0520">NAD</keyword>
<dbReference type="Proteomes" id="UP001500503">
    <property type="component" value="Unassembled WGS sequence"/>
</dbReference>
<evidence type="ECO:0000256" key="2">
    <source>
        <dbReference type="ARBA" id="ARBA00012637"/>
    </source>
</evidence>
<sequence length="495" mass="52786">MADGRGPGWRGEGCAETHQRLVSAGAAVNEGHKTHRVVVVGSGFGGLFAVRELRRAPVEVTMISRTAYHLFQPLLYQVATGILSEGSVAPATREVLRGQRNARVLTGDVTRIDLVDRTVTSVMPGKETITPYDSLIVAAGAGQSYFGHDEFAEHAPGVKTIDDALALRGCLFGSFELAEVETDPAVIERWQTFVVVGGGPTGVEIAGQIAELTRRTLPGEFRNVDPARSRVILFEAGPKVLAGFGGRLSDKAARELRRVGVEVRVNTKIVGVDGTGVDVVAADGTRSRVDAMSKVWAAGVAASPLGAQLAGQCGTQVDHAGRIKVEPDCSLPGHPEVFVVGDMMSLKNLPGVAQVAMQSGRHAAAEILRRLQGEQSRRPFHYRDKGSMATVARFRAVAGVGRLRFAGFPAWLMWLVVHLIYLVGFRNRLTSLLDWAVAFGTGGRSERTVTRSAIRRLQAEAPPRLGSDHGSAQPSPSGTPGRLGSSAPPTRRPPQ</sequence>
<dbReference type="Gene3D" id="3.50.50.100">
    <property type="match status" value="1"/>
</dbReference>
<dbReference type="InterPro" id="IPR045024">
    <property type="entry name" value="NDH-2"/>
</dbReference>
<evidence type="ECO:0000256" key="1">
    <source>
        <dbReference type="ARBA" id="ARBA00005272"/>
    </source>
</evidence>
<evidence type="ECO:0000256" key="6">
    <source>
        <dbReference type="ARBA" id="ARBA00023027"/>
    </source>
</evidence>
<name>A0ABP8PQV3_9ACTN</name>
<organism evidence="11 12">
    <name type="scientific">Actinoallomurus oryzae</name>
    <dbReference type="NCBI Taxonomy" id="502180"/>
    <lineage>
        <taxon>Bacteria</taxon>
        <taxon>Bacillati</taxon>
        <taxon>Actinomycetota</taxon>
        <taxon>Actinomycetes</taxon>
        <taxon>Streptosporangiales</taxon>
        <taxon>Thermomonosporaceae</taxon>
        <taxon>Actinoallomurus</taxon>
    </lineage>
</organism>
<dbReference type="PANTHER" id="PTHR43706">
    <property type="entry name" value="NADH DEHYDROGENASE"/>
    <property type="match status" value="1"/>
</dbReference>
<comment type="catalytic activity">
    <reaction evidence="7">
        <text>a quinone + NADH + H(+) = a quinol + NAD(+)</text>
        <dbReference type="Rhea" id="RHEA:46160"/>
        <dbReference type="ChEBI" id="CHEBI:15378"/>
        <dbReference type="ChEBI" id="CHEBI:24646"/>
        <dbReference type="ChEBI" id="CHEBI:57540"/>
        <dbReference type="ChEBI" id="CHEBI:57945"/>
        <dbReference type="ChEBI" id="CHEBI:132124"/>
        <dbReference type="EC" id="1.6.5.9"/>
    </reaction>
</comment>
<dbReference type="InterPro" id="IPR023753">
    <property type="entry name" value="FAD/NAD-binding_dom"/>
</dbReference>
<evidence type="ECO:0000256" key="4">
    <source>
        <dbReference type="ARBA" id="ARBA00022827"/>
    </source>
</evidence>
<reference evidence="12" key="1">
    <citation type="journal article" date="2019" name="Int. J. Syst. Evol. Microbiol.">
        <title>The Global Catalogue of Microorganisms (GCM) 10K type strain sequencing project: providing services to taxonomists for standard genome sequencing and annotation.</title>
        <authorList>
            <consortium name="The Broad Institute Genomics Platform"/>
            <consortium name="The Broad Institute Genome Sequencing Center for Infectious Disease"/>
            <person name="Wu L."/>
            <person name="Ma J."/>
        </authorList>
    </citation>
    <scope>NUCLEOTIDE SEQUENCE [LARGE SCALE GENOMIC DNA]</scope>
    <source>
        <strain evidence="12">JCM 17933</strain>
    </source>
</reference>
<evidence type="ECO:0000256" key="7">
    <source>
        <dbReference type="ARBA" id="ARBA00047599"/>
    </source>
</evidence>
<dbReference type="InterPro" id="IPR036188">
    <property type="entry name" value="FAD/NAD-bd_sf"/>
</dbReference>